<dbReference type="Proteomes" id="UP000823775">
    <property type="component" value="Unassembled WGS sequence"/>
</dbReference>
<comment type="similarity">
    <text evidence="1 4">Belongs to the plant LTP family.</text>
</comment>
<sequence length="241" mass="25447">MASSKLLSCPKKPFSLFLICAVLAAALSAEALLSCGTVLNNLQSCMGYVLIGGTVPPECCSGLKSLISTAKTIDDRKSFCSCIKGVASGSTSEQVARAAGLPRRCNAHVPFKINLDVDCSKKDNSIAPVNSNPVNGDGSSQIGQEGHQPLQGTAAIDHNHLLYLHASDVSRISLISLQLTVDSSQNVESEHNATPHSQSVHQGYDNHNHVIANVTGLYQNVDISSGLNQTGTCVLTKEQYD</sequence>
<name>A0ABS8TC49_DATST</name>
<evidence type="ECO:0000256" key="1">
    <source>
        <dbReference type="ARBA" id="ARBA00009748"/>
    </source>
</evidence>
<dbReference type="Gene3D" id="1.10.110.10">
    <property type="entry name" value="Plant lipid-transfer and hydrophobic proteins"/>
    <property type="match status" value="1"/>
</dbReference>
<accession>A0ABS8TC49</accession>
<keyword evidence="2 4" id="KW-0813">Transport</keyword>
<feature type="signal peptide" evidence="6">
    <location>
        <begin position="1"/>
        <end position="31"/>
    </location>
</feature>
<feature type="compositionally biased region" description="Polar residues" evidence="5">
    <location>
        <begin position="127"/>
        <end position="143"/>
    </location>
</feature>
<dbReference type="InterPro" id="IPR036312">
    <property type="entry name" value="Bifun_inhib/LTP/seed_sf"/>
</dbReference>
<evidence type="ECO:0000256" key="6">
    <source>
        <dbReference type="SAM" id="SignalP"/>
    </source>
</evidence>
<comment type="function">
    <text evidence="4">Plant non-specific lipid-transfer proteins transfer phospholipids as well as galactolipids across membranes. May play a role in wax or cutin deposition in the cell walls of expanding epidermal cells and certain secretory tissues.</text>
</comment>
<comment type="caution">
    <text evidence="8">The sequence shown here is derived from an EMBL/GenBank/DDBJ whole genome shotgun (WGS) entry which is preliminary data.</text>
</comment>
<evidence type="ECO:0000313" key="9">
    <source>
        <dbReference type="Proteomes" id="UP000823775"/>
    </source>
</evidence>
<keyword evidence="6" id="KW-0732">Signal</keyword>
<organism evidence="8 9">
    <name type="scientific">Datura stramonium</name>
    <name type="common">Jimsonweed</name>
    <name type="synonym">Common thornapple</name>
    <dbReference type="NCBI Taxonomy" id="4076"/>
    <lineage>
        <taxon>Eukaryota</taxon>
        <taxon>Viridiplantae</taxon>
        <taxon>Streptophyta</taxon>
        <taxon>Embryophyta</taxon>
        <taxon>Tracheophyta</taxon>
        <taxon>Spermatophyta</taxon>
        <taxon>Magnoliopsida</taxon>
        <taxon>eudicotyledons</taxon>
        <taxon>Gunneridae</taxon>
        <taxon>Pentapetalae</taxon>
        <taxon>asterids</taxon>
        <taxon>lamiids</taxon>
        <taxon>Solanales</taxon>
        <taxon>Solanaceae</taxon>
        <taxon>Solanoideae</taxon>
        <taxon>Datureae</taxon>
        <taxon>Datura</taxon>
    </lineage>
</organism>
<evidence type="ECO:0000256" key="2">
    <source>
        <dbReference type="ARBA" id="ARBA00022448"/>
    </source>
</evidence>
<evidence type="ECO:0000256" key="5">
    <source>
        <dbReference type="SAM" id="MobiDB-lite"/>
    </source>
</evidence>
<dbReference type="InterPro" id="IPR000528">
    <property type="entry name" value="Plant_nsLTP"/>
</dbReference>
<keyword evidence="3 4" id="KW-0446">Lipid-binding</keyword>
<proteinExistence type="inferred from homology"/>
<evidence type="ECO:0000259" key="7">
    <source>
        <dbReference type="SMART" id="SM00499"/>
    </source>
</evidence>
<gene>
    <name evidence="8" type="ORF">HAX54_006864</name>
</gene>
<dbReference type="EMBL" id="JACEIK010001353">
    <property type="protein sequence ID" value="MCD7468529.1"/>
    <property type="molecule type" value="Genomic_DNA"/>
</dbReference>
<protein>
    <recommendedName>
        <fullName evidence="4">Non-specific lipid-transfer protein</fullName>
    </recommendedName>
</protein>
<feature type="domain" description="Bifunctional inhibitor/plant lipid transfer protein/seed storage helical" evidence="7">
    <location>
        <begin position="35"/>
        <end position="119"/>
    </location>
</feature>
<keyword evidence="9" id="KW-1185">Reference proteome</keyword>
<dbReference type="PANTHER" id="PTHR33076">
    <property type="entry name" value="NON-SPECIFIC LIPID-TRANSFER PROTEIN 2-RELATED"/>
    <property type="match status" value="1"/>
</dbReference>
<evidence type="ECO:0000256" key="4">
    <source>
        <dbReference type="RuleBase" id="RU000628"/>
    </source>
</evidence>
<dbReference type="SUPFAM" id="SSF47699">
    <property type="entry name" value="Bifunctional inhibitor/lipid-transfer protein/seed storage 2S albumin"/>
    <property type="match status" value="1"/>
</dbReference>
<feature type="region of interest" description="Disordered" evidence="5">
    <location>
        <begin position="126"/>
        <end position="147"/>
    </location>
</feature>
<dbReference type="SMART" id="SM00499">
    <property type="entry name" value="AAI"/>
    <property type="match status" value="1"/>
</dbReference>
<dbReference type="PRINTS" id="PR00382">
    <property type="entry name" value="LIPIDTRNSFER"/>
</dbReference>
<evidence type="ECO:0000256" key="3">
    <source>
        <dbReference type="ARBA" id="ARBA00023121"/>
    </source>
</evidence>
<reference evidence="8 9" key="1">
    <citation type="journal article" date="2021" name="BMC Genomics">
        <title>Datura genome reveals duplications of psychoactive alkaloid biosynthetic genes and high mutation rate following tissue culture.</title>
        <authorList>
            <person name="Rajewski A."/>
            <person name="Carter-House D."/>
            <person name="Stajich J."/>
            <person name="Litt A."/>
        </authorList>
    </citation>
    <scope>NUCLEOTIDE SEQUENCE [LARGE SCALE GENOMIC DNA]</scope>
    <source>
        <strain evidence="8">AR-01</strain>
    </source>
</reference>
<dbReference type="InterPro" id="IPR016140">
    <property type="entry name" value="Bifunc_inhib/LTP/seed_store"/>
</dbReference>
<feature type="chain" id="PRO_5045329031" description="Non-specific lipid-transfer protein" evidence="6">
    <location>
        <begin position="32"/>
        <end position="241"/>
    </location>
</feature>
<evidence type="ECO:0000313" key="8">
    <source>
        <dbReference type="EMBL" id="MCD7468529.1"/>
    </source>
</evidence>
<dbReference type="Pfam" id="PF00234">
    <property type="entry name" value="Tryp_alpha_amyl"/>
    <property type="match status" value="1"/>
</dbReference>
<dbReference type="CDD" id="cd01960">
    <property type="entry name" value="nsLTP1"/>
    <property type="match status" value="1"/>
</dbReference>